<name>A0AAW7ITL4_9LACT</name>
<dbReference type="Proteomes" id="UP001240905">
    <property type="component" value="Unassembled WGS sequence"/>
</dbReference>
<organism evidence="2 3">
    <name type="scientific">Lactococcus lactis</name>
    <dbReference type="NCBI Taxonomy" id="1358"/>
    <lineage>
        <taxon>Bacteria</taxon>
        <taxon>Bacillati</taxon>
        <taxon>Bacillota</taxon>
        <taxon>Bacilli</taxon>
        <taxon>Lactobacillales</taxon>
        <taxon>Streptococcaceae</taxon>
        <taxon>Lactococcus</taxon>
    </lineage>
</organism>
<keyword evidence="1" id="KW-0472">Membrane</keyword>
<dbReference type="EMBL" id="JAUCAE010000004">
    <property type="protein sequence ID" value="MDM7546127.1"/>
    <property type="molecule type" value="Genomic_DNA"/>
</dbReference>
<reference evidence="2" key="1">
    <citation type="submission" date="2023-06" db="EMBL/GenBank/DDBJ databases">
        <title>Draft Genome Sequences of lactic acid bacteria strains isolated from fermented milk products.</title>
        <authorList>
            <person name="Elcheninov A.G."/>
            <person name="Klyukina A."/>
            <person name="Zayulina K.S."/>
            <person name="Gavirova L.A."/>
            <person name="Shcherbakova P.A."/>
            <person name="Shestakov A.I."/>
            <person name="Kublanov I.V."/>
            <person name="Kochetkova T.V."/>
        </authorList>
    </citation>
    <scope>NUCLEOTIDE SEQUENCE</scope>
    <source>
        <strain evidence="2">TOM.142</strain>
    </source>
</reference>
<sequence>MKNFYRNSTWFLLLIISLATGFSGKVKFIVGGYNAFLTIKALLLLVIILTLASLPELIVLFQGKNRKEVKHD</sequence>
<dbReference type="AlphaFoldDB" id="A0AAW7ITL4"/>
<evidence type="ECO:0000313" key="2">
    <source>
        <dbReference type="EMBL" id="MDM7546127.1"/>
    </source>
</evidence>
<proteinExistence type="predicted"/>
<protein>
    <submittedName>
        <fullName evidence="2">Uncharacterized protein</fullName>
    </submittedName>
</protein>
<comment type="caution">
    <text evidence="2">The sequence shown here is derived from an EMBL/GenBank/DDBJ whole genome shotgun (WGS) entry which is preliminary data.</text>
</comment>
<dbReference type="RefSeq" id="WP_289448423.1">
    <property type="nucleotide sequence ID" value="NZ_JAUCAE010000004.1"/>
</dbReference>
<feature type="transmembrane region" description="Helical" evidence="1">
    <location>
        <begin position="39"/>
        <end position="61"/>
    </location>
</feature>
<accession>A0AAW7ITL4</accession>
<evidence type="ECO:0000313" key="3">
    <source>
        <dbReference type="Proteomes" id="UP001240905"/>
    </source>
</evidence>
<keyword evidence="1" id="KW-0812">Transmembrane</keyword>
<keyword evidence="1" id="KW-1133">Transmembrane helix</keyword>
<gene>
    <name evidence="2" type="ORF">QUD52_03635</name>
</gene>
<evidence type="ECO:0000256" key="1">
    <source>
        <dbReference type="SAM" id="Phobius"/>
    </source>
</evidence>